<dbReference type="PANTHER" id="PTHR43537">
    <property type="entry name" value="TRANSCRIPTIONAL REGULATOR, GNTR FAMILY"/>
    <property type="match status" value="1"/>
</dbReference>
<evidence type="ECO:0000256" key="3">
    <source>
        <dbReference type="ARBA" id="ARBA00023163"/>
    </source>
</evidence>
<dbReference type="InterPro" id="IPR036388">
    <property type="entry name" value="WH-like_DNA-bd_sf"/>
</dbReference>
<keyword evidence="2" id="KW-0238">DNA-binding</keyword>
<feature type="domain" description="HTH gntR-type" evidence="5">
    <location>
        <begin position="106"/>
        <end position="143"/>
    </location>
</feature>
<feature type="compositionally biased region" description="Basic residues" evidence="4">
    <location>
        <begin position="11"/>
        <end position="26"/>
    </location>
</feature>
<dbReference type="Gene3D" id="1.10.10.10">
    <property type="entry name" value="Winged helix-like DNA-binding domain superfamily/Winged helix DNA-binding domain"/>
    <property type="match status" value="1"/>
</dbReference>
<evidence type="ECO:0000259" key="5">
    <source>
        <dbReference type="Pfam" id="PF00392"/>
    </source>
</evidence>
<evidence type="ECO:0000313" key="7">
    <source>
        <dbReference type="Proteomes" id="UP001212821"/>
    </source>
</evidence>
<evidence type="ECO:0000256" key="1">
    <source>
        <dbReference type="ARBA" id="ARBA00023015"/>
    </source>
</evidence>
<keyword evidence="1" id="KW-0805">Transcription regulation</keyword>
<dbReference type="RefSeq" id="WP_270142400.1">
    <property type="nucleotide sequence ID" value="NZ_CP115450.1"/>
</dbReference>
<dbReference type="EMBL" id="CP115450">
    <property type="protein sequence ID" value="WBP86009.1"/>
    <property type="molecule type" value="Genomic_DNA"/>
</dbReference>
<keyword evidence="3" id="KW-0804">Transcription</keyword>
<feature type="region of interest" description="Disordered" evidence="4">
    <location>
        <begin position="201"/>
        <end position="223"/>
    </location>
</feature>
<dbReference type="InterPro" id="IPR008920">
    <property type="entry name" value="TF_FadR/GntR_C"/>
</dbReference>
<evidence type="ECO:0000256" key="4">
    <source>
        <dbReference type="SAM" id="MobiDB-lite"/>
    </source>
</evidence>
<dbReference type="Pfam" id="PF00392">
    <property type="entry name" value="GntR"/>
    <property type="match status" value="1"/>
</dbReference>
<dbReference type="Proteomes" id="UP001212821">
    <property type="component" value="Chromosome"/>
</dbReference>
<dbReference type="PANTHER" id="PTHR43537:SF24">
    <property type="entry name" value="GLUCONATE OPERON TRANSCRIPTIONAL REPRESSOR"/>
    <property type="match status" value="1"/>
</dbReference>
<organism evidence="6 7">
    <name type="scientific">Kitasatospora cathayae</name>
    <dbReference type="NCBI Taxonomy" id="3004092"/>
    <lineage>
        <taxon>Bacteria</taxon>
        <taxon>Bacillati</taxon>
        <taxon>Actinomycetota</taxon>
        <taxon>Actinomycetes</taxon>
        <taxon>Kitasatosporales</taxon>
        <taxon>Streptomycetaceae</taxon>
        <taxon>Kitasatospora</taxon>
    </lineage>
</organism>
<dbReference type="SUPFAM" id="SSF46785">
    <property type="entry name" value="Winged helix' DNA-binding domain"/>
    <property type="match status" value="1"/>
</dbReference>
<sequence length="223" mass="24685">MVAAYAGRRDGCRRRALPRPARRRRAGPGLTGPRPIPPPPSRKAWRTPWPTRRRRLHRRLQRRLQRCRRRAGRPTRCPGSARRAGARTAAGGPAGRPLAVRGCIVERRLAAELNVNQAPVREALRSLQTLGLLDAEPSRGVRVREIGPAELSEVYQVRAALEQPAAEAAVIRLAGNTGVLERHVELMAAAAAAGDVLGQARHVTPPTWPRRRPVRARRPRSRT</sequence>
<name>A0ABY7Q059_9ACTN</name>
<keyword evidence="7" id="KW-1185">Reference proteome</keyword>
<accession>A0ABY7Q059</accession>
<feature type="compositionally biased region" description="Basic residues" evidence="4">
    <location>
        <begin position="209"/>
        <end position="223"/>
    </location>
</feature>
<feature type="region of interest" description="Disordered" evidence="4">
    <location>
        <begin position="1"/>
        <end position="93"/>
    </location>
</feature>
<protein>
    <submittedName>
        <fullName evidence="6">GntR family transcriptional regulator</fullName>
    </submittedName>
</protein>
<feature type="compositionally biased region" description="Low complexity" evidence="4">
    <location>
        <begin position="74"/>
        <end position="93"/>
    </location>
</feature>
<evidence type="ECO:0000313" key="6">
    <source>
        <dbReference type="EMBL" id="WBP86009.1"/>
    </source>
</evidence>
<gene>
    <name evidence="6" type="ORF">O1G21_09250</name>
</gene>
<reference evidence="7" key="1">
    <citation type="submission" date="2022-12" db="EMBL/GenBank/DDBJ databases">
        <authorList>
            <person name="Mo P."/>
        </authorList>
    </citation>
    <scope>NUCLEOTIDE SEQUENCE [LARGE SCALE GENOMIC DNA]</scope>
    <source>
        <strain evidence="7">HUAS 3-15</strain>
    </source>
</reference>
<dbReference type="SUPFAM" id="SSF48008">
    <property type="entry name" value="GntR ligand-binding domain-like"/>
    <property type="match status" value="1"/>
</dbReference>
<dbReference type="InterPro" id="IPR036390">
    <property type="entry name" value="WH_DNA-bd_sf"/>
</dbReference>
<feature type="compositionally biased region" description="Basic residues" evidence="4">
    <location>
        <begin position="51"/>
        <end position="73"/>
    </location>
</feature>
<evidence type="ECO:0000256" key="2">
    <source>
        <dbReference type="ARBA" id="ARBA00023125"/>
    </source>
</evidence>
<dbReference type="InterPro" id="IPR000524">
    <property type="entry name" value="Tscrpt_reg_HTH_GntR"/>
</dbReference>
<proteinExistence type="predicted"/>